<protein>
    <submittedName>
        <fullName evidence="1">Uncharacterized protein</fullName>
    </submittedName>
</protein>
<reference evidence="1" key="1">
    <citation type="submission" date="2021-05" db="EMBL/GenBank/DDBJ databases">
        <authorList>
            <person name="Pan Q."/>
            <person name="Jouanno E."/>
            <person name="Zahm M."/>
            <person name="Klopp C."/>
            <person name="Cabau C."/>
            <person name="Louis A."/>
            <person name="Berthelot C."/>
            <person name="Parey E."/>
            <person name="Roest Crollius H."/>
            <person name="Montfort J."/>
            <person name="Robinson-Rechavi M."/>
            <person name="Bouchez O."/>
            <person name="Lampietro C."/>
            <person name="Lopez Roques C."/>
            <person name="Donnadieu C."/>
            <person name="Postlethwait J."/>
            <person name="Bobe J."/>
            <person name="Dillon D."/>
            <person name="Chandos A."/>
            <person name="von Hippel F."/>
            <person name="Guiguen Y."/>
        </authorList>
    </citation>
    <scope>NUCLEOTIDE SEQUENCE</scope>
    <source>
        <strain evidence="1">YG-Jan2019</strain>
    </source>
</reference>
<name>A0ACC2FUI5_DALPE</name>
<gene>
    <name evidence="1" type="ORF">DPEC_G00255410</name>
</gene>
<evidence type="ECO:0000313" key="1">
    <source>
        <dbReference type="EMBL" id="KAJ7995005.1"/>
    </source>
</evidence>
<sequence length="113" mass="12214">MQCNKKKLVVKGHSLGPRLIIETKEGPNLPSGAAHDAPYVYLVPEHDPALFHLSPHLRCALCAGGTFLQPPIPGCKTLLALPFPYLCPVLSPFLFPSPYRGNDVLCHGNGVFS</sequence>
<dbReference type="Proteomes" id="UP001157502">
    <property type="component" value="Chromosome 22"/>
</dbReference>
<dbReference type="EMBL" id="CM055749">
    <property type="protein sequence ID" value="KAJ7995005.1"/>
    <property type="molecule type" value="Genomic_DNA"/>
</dbReference>
<proteinExistence type="predicted"/>
<accession>A0ACC2FUI5</accession>
<keyword evidence="2" id="KW-1185">Reference proteome</keyword>
<comment type="caution">
    <text evidence="1">The sequence shown here is derived from an EMBL/GenBank/DDBJ whole genome shotgun (WGS) entry which is preliminary data.</text>
</comment>
<organism evidence="1 2">
    <name type="scientific">Dallia pectoralis</name>
    <name type="common">Alaska blackfish</name>
    <dbReference type="NCBI Taxonomy" id="75939"/>
    <lineage>
        <taxon>Eukaryota</taxon>
        <taxon>Metazoa</taxon>
        <taxon>Chordata</taxon>
        <taxon>Craniata</taxon>
        <taxon>Vertebrata</taxon>
        <taxon>Euteleostomi</taxon>
        <taxon>Actinopterygii</taxon>
        <taxon>Neopterygii</taxon>
        <taxon>Teleostei</taxon>
        <taxon>Protacanthopterygii</taxon>
        <taxon>Esociformes</taxon>
        <taxon>Umbridae</taxon>
        <taxon>Dallia</taxon>
    </lineage>
</organism>
<evidence type="ECO:0000313" key="2">
    <source>
        <dbReference type="Proteomes" id="UP001157502"/>
    </source>
</evidence>